<dbReference type="EMBL" id="PQIB02000001">
    <property type="protein sequence ID" value="RLN41613.1"/>
    <property type="molecule type" value="Genomic_DNA"/>
</dbReference>
<evidence type="ECO:0000313" key="2">
    <source>
        <dbReference type="EMBL" id="RLN41613.1"/>
    </source>
</evidence>
<feature type="compositionally biased region" description="Acidic residues" evidence="1">
    <location>
        <begin position="64"/>
        <end position="90"/>
    </location>
</feature>
<accession>A0A3L6TMX7</accession>
<gene>
    <name evidence="2" type="ORF">C2845_PM01G45590</name>
</gene>
<keyword evidence="3" id="KW-1185">Reference proteome</keyword>
<feature type="region of interest" description="Disordered" evidence="1">
    <location>
        <begin position="58"/>
        <end position="139"/>
    </location>
</feature>
<organism evidence="2 3">
    <name type="scientific">Panicum miliaceum</name>
    <name type="common">Proso millet</name>
    <name type="synonym">Broomcorn millet</name>
    <dbReference type="NCBI Taxonomy" id="4540"/>
    <lineage>
        <taxon>Eukaryota</taxon>
        <taxon>Viridiplantae</taxon>
        <taxon>Streptophyta</taxon>
        <taxon>Embryophyta</taxon>
        <taxon>Tracheophyta</taxon>
        <taxon>Spermatophyta</taxon>
        <taxon>Magnoliopsida</taxon>
        <taxon>Liliopsida</taxon>
        <taxon>Poales</taxon>
        <taxon>Poaceae</taxon>
        <taxon>PACMAD clade</taxon>
        <taxon>Panicoideae</taxon>
        <taxon>Panicodae</taxon>
        <taxon>Paniceae</taxon>
        <taxon>Panicinae</taxon>
        <taxon>Panicum</taxon>
        <taxon>Panicum sect. Panicum</taxon>
    </lineage>
</organism>
<proteinExistence type="predicted"/>
<name>A0A3L6TMX7_PANMI</name>
<sequence>MDLFPPIMMKPIPRSVTKFVCDYDISSIGKMLRAPDGRSYDEKVEALNKNLESFKRPSAREATLDEDFVDFEGDDDDEEEEEDEDDEELISDEKKRAGDVELQVPNEGERECKKPRLSKSFECQGLGEEIESGETSNSN</sequence>
<comment type="caution">
    <text evidence="2">The sequence shown here is derived from an EMBL/GenBank/DDBJ whole genome shotgun (WGS) entry which is preliminary data.</text>
</comment>
<dbReference type="Proteomes" id="UP000275267">
    <property type="component" value="Unassembled WGS sequence"/>
</dbReference>
<dbReference type="OrthoDB" id="10482138at2759"/>
<reference evidence="3" key="1">
    <citation type="journal article" date="2019" name="Nat. Commun.">
        <title>The genome of broomcorn millet.</title>
        <authorList>
            <person name="Zou C."/>
            <person name="Miki D."/>
            <person name="Li D."/>
            <person name="Tang Q."/>
            <person name="Xiao L."/>
            <person name="Rajput S."/>
            <person name="Deng P."/>
            <person name="Jia W."/>
            <person name="Huang R."/>
            <person name="Zhang M."/>
            <person name="Sun Y."/>
            <person name="Hu J."/>
            <person name="Fu X."/>
            <person name="Schnable P.S."/>
            <person name="Li F."/>
            <person name="Zhang H."/>
            <person name="Feng B."/>
            <person name="Zhu X."/>
            <person name="Liu R."/>
            <person name="Schnable J.C."/>
            <person name="Zhu J.-K."/>
            <person name="Zhang H."/>
        </authorList>
    </citation>
    <scope>NUCLEOTIDE SEQUENCE [LARGE SCALE GENOMIC DNA]</scope>
</reference>
<evidence type="ECO:0000256" key="1">
    <source>
        <dbReference type="SAM" id="MobiDB-lite"/>
    </source>
</evidence>
<protein>
    <submittedName>
        <fullName evidence="2">Uncharacterized protein</fullName>
    </submittedName>
</protein>
<dbReference type="AlphaFoldDB" id="A0A3L6TMX7"/>
<evidence type="ECO:0000313" key="3">
    <source>
        <dbReference type="Proteomes" id="UP000275267"/>
    </source>
</evidence>